<evidence type="ECO:0000256" key="4">
    <source>
        <dbReference type="ARBA" id="ARBA00022692"/>
    </source>
</evidence>
<dbReference type="InterPro" id="IPR026769">
    <property type="entry name" value="Mic13"/>
</dbReference>
<dbReference type="GO" id="GO:0061617">
    <property type="term" value="C:MICOS complex"/>
    <property type="evidence" value="ECO:0007669"/>
    <property type="project" value="UniProtKB-UniRule"/>
</dbReference>
<dbReference type="STRING" id="75743.A0A401NQ21"/>
<reference evidence="10 11" key="1">
    <citation type="journal article" date="2018" name="Nat. Ecol. Evol.">
        <title>Shark genomes provide insights into elasmobranch evolution and the origin of vertebrates.</title>
        <authorList>
            <person name="Hara Y"/>
            <person name="Yamaguchi K"/>
            <person name="Onimaru K"/>
            <person name="Kadota M"/>
            <person name="Koyanagi M"/>
            <person name="Keeley SD"/>
            <person name="Tatsumi K"/>
            <person name="Tanaka K"/>
            <person name="Motone F"/>
            <person name="Kageyama Y"/>
            <person name="Nozu R"/>
            <person name="Adachi N"/>
            <person name="Nishimura O"/>
            <person name="Nakagawa R"/>
            <person name="Tanegashima C"/>
            <person name="Kiyatake I"/>
            <person name="Matsumoto R"/>
            <person name="Murakumo K"/>
            <person name="Nishida K"/>
            <person name="Terakita A"/>
            <person name="Kuratani S"/>
            <person name="Sato K"/>
            <person name="Hyodo S Kuraku.S."/>
        </authorList>
    </citation>
    <scope>NUCLEOTIDE SEQUENCE [LARGE SCALE GENOMIC DNA]</scope>
</reference>
<keyword evidence="8" id="KW-0472">Membrane</keyword>
<comment type="caution">
    <text evidence="10">The sequence shown here is derived from an EMBL/GenBank/DDBJ whole genome shotgun (WGS) entry which is preliminary data.</text>
</comment>
<dbReference type="PANTHER" id="PTHR31816">
    <property type="entry name" value="MICOS COMPLEX SUBUNIT MIC13"/>
    <property type="match status" value="1"/>
</dbReference>
<keyword evidence="11" id="KW-1185">Reference proteome</keyword>
<dbReference type="GO" id="GO:0042407">
    <property type="term" value="P:cristae formation"/>
    <property type="evidence" value="ECO:0007669"/>
    <property type="project" value="TreeGrafter"/>
</dbReference>
<dbReference type="OrthoDB" id="5948578at2759"/>
<keyword evidence="6" id="KW-1133">Transmembrane helix</keyword>
<proteinExistence type="inferred from homology"/>
<dbReference type="PANTHER" id="PTHR31816:SF3">
    <property type="entry name" value="MICOS COMPLEX SUBUNIT MIC13"/>
    <property type="match status" value="1"/>
</dbReference>
<evidence type="ECO:0000256" key="5">
    <source>
        <dbReference type="ARBA" id="ARBA00022792"/>
    </source>
</evidence>
<name>A0A401NQ21_SCYTO</name>
<evidence type="ECO:0000256" key="6">
    <source>
        <dbReference type="ARBA" id="ARBA00022989"/>
    </source>
</evidence>
<keyword evidence="5 9" id="KW-0999">Mitochondrion inner membrane</keyword>
<protein>
    <recommendedName>
        <fullName evidence="3 9">MICOS complex subunit MIC13</fullName>
    </recommendedName>
</protein>
<evidence type="ECO:0000313" key="10">
    <source>
        <dbReference type="EMBL" id="GCB62980.1"/>
    </source>
</evidence>
<gene>
    <name evidence="10" type="ORF">scyTo_0000091</name>
</gene>
<sequence length="110" mass="12134">MVFFSRFFAKVGIIGSTMYVVSDQELLGNGERSSEILQKLSIAVPAAVDQTAKYFGVKLPELPKLNVSPDKMWNTGIDATVSFFSAAPSKCTEYTQKGWQYIKNVTNKTG</sequence>
<dbReference type="GO" id="GO:0044284">
    <property type="term" value="C:mitochondrial crista junction"/>
    <property type="evidence" value="ECO:0007669"/>
    <property type="project" value="TreeGrafter"/>
</dbReference>
<evidence type="ECO:0000256" key="3">
    <source>
        <dbReference type="ARBA" id="ARBA00018172"/>
    </source>
</evidence>
<evidence type="ECO:0000256" key="7">
    <source>
        <dbReference type="ARBA" id="ARBA00023128"/>
    </source>
</evidence>
<comment type="similarity">
    <text evidence="2 9">Belongs to the MICOS complex subunit Mic13 family.</text>
</comment>
<dbReference type="Proteomes" id="UP000288216">
    <property type="component" value="Unassembled WGS sequence"/>
</dbReference>
<comment type="subcellular location">
    <subcellularLocation>
        <location evidence="1 9">Mitochondrion inner membrane</location>
        <topology evidence="1 9">Single-pass membrane protein</topology>
    </subcellularLocation>
</comment>
<evidence type="ECO:0000256" key="9">
    <source>
        <dbReference type="RuleBase" id="RU363009"/>
    </source>
</evidence>
<evidence type="ECO:0000256" key="2">
    <source>
        <dbReference type="ARBA" id="ARBA00006771"/>
    </source>
</evidence>
<keyword evidence="4" id="KW-0812">Transmembrane</keyword>
<dbReference type="OMA" id="PSKCTEY"/>
<dbReference type="AlphaFoldDB" id="A0A401NQ21"/>
<evidence type="ECO:0000313" key="11">
    <source>
        <dbReference type="Proteomes" id="UP000288216"/>
    </source>
</evidence>
<dbReference type="Pfam" id="PF15884">
    <property type="entry name" value="QIL1"/>
    <property type="match status" value="1"/>
</dbReference>
<accession>A0A401NQ21</accession>
<organism evidence="10 11">
    <name type="scientific">Scyliorhinus torazame</name>
    <name type="common">Cloudy catshark</name>
    <name type="synonym">Catulus torazame</name>
    <dbReference type="NCBI Taxonomy" id="75743"/>
    <lineage>
        <taxon>Eukaryota</taxon>
        <taxon>Metazoa</taxon>
        <taxon>Chordata</taxon>
        <taxon>Craniata</taxon>
        <taxon>Vertebrata</taxon>
        <taxon>Chondrichthyes</taxon>
        <taxon>Elasmobranchii</taxon>
        <taxon>Galeomorphii</taxon>
        <taxon>Galeoidea</taxon>
        <taxon>Carcharhiniformes</taxon>
        <taxon>Scyliorhinidae</taxon>
        <taxon>Scyliorhinus</taxon>
    </lineage>
</organism>
<keyword evidence="7 9" id="KW-0496">Mitochondrion</keyword>
<comment type="subunit">
    <text evidence="9">Component of the mitochondrial contact site and cristae organizing system (MICOS) complex.</text>
</comment>
<evidence type="ECO:0000256" key="8">
    <source>
        <dbReference type="ARBA" id="ARBA00023136"/>
    </source>
</evidence>
<evidence type="ECO:0000256" key="1">
    <source>
        <dbReference type="ARBA" id="ARBA00004434"/>
    </source>
</evidence>
<dbReference type="EMBL" id="BFAA01000014">
    <property type="protein sequence ID" value="GCB62980.1"/>
    <property type="molecule type" value="Genomic_DNA"/>
</dbReference>
<comment type="function">
    <text evidence="9">Component of the MICOS complex, a large protein complex of the mitochondrial inner membrane that plays crucial roles in the maintenance of crista junctions, inner membrane architecture, and formation of contact sites to the outer membrane.</text>
</comment>